<accession>A0A917WRB6</accession>
<keyword evidence="3" id="KW-1185">Reference proteome</keyword>
<gene>
    <name evidence="2" type="ORF">GCM10011608_07250</name>
</gene>
<comment type="caution">
    <text evidence="2">The sequence shown here is derived from an EMBL/GenBank/DDBJ whole genome shotgun (WGS) entry which is preliminary data.</text>
</comment>
<keyword evidence="1" id="KW-1133">Transmembrane helix</keyword>
<feature type="transmembrane region" description="Helical" evidence="1">
    <location>
        <begin position="64"/>
        <end position="85"/>
    </location>
</feature>
<name>A0A917WRB6_9ACTN</name>
<evidence type="ECO:0000313" key="3">
    <source>
        <dbReference type="Proteomes" id="UP000608890"/>
    </source>
</evidence>
<reference evidence="2" key="2">
    <citation type="submission" date="2020-09" db="EMBL/GenBank/DDBJ databases">
        <authorList>
            <person name="Sun Q."/>
            <person name="Zhou Y."/>
        </authorList>
    </citation>
    <scope>NUCLEOTIDE SEQUENCE</scope>
    <source>
        <strain evidence="2">CGMCC 4.7312</strain>
    </source>
</reference>
<evidence type="ECO:0008006" key="4">
    <source>
        <dbReference type="Google" id="ProtNLM"/>
    </source>
</evidence>
<protein>
    <recommendedName>
        <fullName evidence="4">DUF998 domain-containing protein</fullName>
    </recommendedName>
</protein>
<keyword evidence="1" id="KW-0472">Membrane</keyword>
<feature type="transmembrane region" description="Helical" evidence="1">
    <location>
        <begin position="181"/>
        <end position="204"/>
    </location>
</feature>
<dbReference type="InterPro" id="IPR009339">
    <property type="entry name" value="DUF998"/>
</dbReference>
<dbReference type="Pfam" id="PF06197">
    <property type="entry name" value="DUF998"/>
    <property type="match status" value="1"/>
</dbReference>
<proteinExistence type="predicted"/>
<organism evidence="2 3">
    <name type="scientific">Micromonospora sonchi</name>
    <dbReference type="NCBI Taxonomy" id="1763543"/>
    <lineage>
        <taxon>Bacteria</taxon>
        <taxon>Bacillati</taxon>
        <taxon>Actinomycetota</taxon>
        <taxon>Actinomycetes</taxon>
        <taxon>Micromonosporales</taxon>
        <taxon>Micromonosporaceae</taxon>
        <taxon>Micromonospora</taxon>
    </lineage>
</organism>
<feature type="transmembrane region" description="Helical" evidence="1">
    <location>
        <begin position="110"/>
        <end position="128"/>
    </location>
</feature>
<dbReference type="AlphaFoldDB" id="A0A917WRB6"/>
<reference evidence="2" key="1">
    <citation type="journal article" date="2014" name="Int. J. Syst. Evol. Microbiol.">
        <title>Complete genome sequence of Corynebacterium casei LMG S-19264T (=DSM 44701T), isolated from a smear-ripened cheese.</title>
        <authorList>
            <consortium name="US DOE Joint Genome Institute (JGI-PGF)"/>
            <person name="Walter F."/>
            <person name="Albersmeier A."/>
            <person name="Kalinowski J."/>
            <person name="Ruckert C."/>
        </authorList>
    </citation>
    <scope>NUCLEOTIDE SEQUENCE</scope>
    <source>
        <strain evidence="2">CGMCC 4.7312</strain>
    </source>
</reference>
<feature type="transmembrane region" description="Helical" evidence="1">
    <location>
        <begin position="148"/>
        <end position="169"/>
    </location>
</feature>
<evidence type="ECO:0000256" key="1">
    <source>
        <dbReference type="SAM" id="Phobius"/>
    </source>
</evidence>
<dbReference type="RefSeq" id="WP_189040767.1">
    <property type="nucleotide sequence ID" value="NZ_BMNB01000002.1"/>
</dbReference>
<sequence>MHAADLSARPSGNDRPSRSRFTADAVLVGLALALSAIATADTLNPRWSWIEHMASHFVHGRAGWLIPCAAVGFALSTALLILLVVRSGRAPGTSGVPAVASATPARGGRLGLGLLGVWAAGMLIVGIFPADPPGQWDRPPSTAGLVHGLGGLTAFVALPVAAALLTRAWRRDVRWRPVAQALTVALVVALATFAVFVVTWVDVIGGPSLSVGAQHTVVGLTERVMMWAYCGWLAVVAVGLRRMPAAPRIGSGG</sequence>
<feature type="transmembrane region" description="Helical" evidence="1">
    <location>
        <begin position="224"/>
        <end position="240"/>
    </location>
</feature>
<keyword evidence="1" id="KW-0812">Transmembrane</keyword>
<dbReference type="Proteomes" id="UP000608890">
    <property type="component" value="Unassembled WGS sequence"/>
</dbReference>
<evidence type="ECO:0000313" key="2">
    <source>
        <dbReference type="EMBL" id="GGM24971.1"/>
    </source>
</evidence>
<dbReference type="EMBL" id="BMNB01000002">
    <property type="protein sequence ID" value="GGM24971.1"/>
    <property type="molecule type" value="Genomic_DNA"/>
</dbReference>